<sequence>MSPPDIPRLPRTAKAYIHKLEERVAADAQLIAERDARIDELTRRLDALEEQYRLALARQYAPKSEKRRDRVFNEAEEAAQTEPADEDSDNALTLPDTGLPELDQPAPRKRGRKPLPADLPRERIEYDLPEDQKICPCCSKAMHRMGEEISEQLHMEVKVSVLQHARFKYACRHCERHGVRTPIVVAPMPAQPLPGSHASASMIAAVTAGKYVDGTPLYRMEDVLARSSIAVSRGTLANWIIRPAQLHYTRLFEALKQILLSQWLIHGDETTVQVLKENGRNAQDTSYMWVYRSAEDSEQPVVLFEYQPGRGQQYPKEFLGDYAGTLMTDGWPAWRTVKSATHLGCLAHGRRMFTDALKGQKNKPSPRITKALEFFQALYQVETLAKQTLPEGELLADYRYRLRQQHSVPLLNAFKSWLDELAPKVLPKSLLGEAIGYCLRQWRYLSRYVDDGRSPIDNNVIERDIRPFVTGRKSWLFSDTVDGAKASAMVYSLMLTCRACGVDPHAYLLHVLTELPQRAPDADISDLLPFNFTRQQAVTG</sequence>
<evidence type="ECO:0000259" key="5">
    <source>
        <dbReference type="Pfam" id="PF13007"/>
    </source>
</evidence>
<comment type="caution">
    <text evidence="7">The sequence shown here is derived from an EMBL/GenBank/DDBJ whole genome shotgun (WGS) entry which is preliminary data.</text>
</comment>
<dbReference type="Pfam" id="PF13005">
    <property type="entry name" value="zf-IS66"/>
    <property type="match status" value="1"/>
</dbReference>
<evidence type="ECO:0000256" key="2">
    <source>
        <dbReference type="SAM" id="MobiDB-lite"/>
    </source>
</evidence>
<feature type="domain" description="Transposase IS66 central" evidence="3">
    <location>
        <begin position="196"/>
        <end position="485"/>
    </location>
</feature>
<evidence type="ECO:0000259" key="3">
    <source>
        <dbReference type="Pfam" id="PF03050"/>
    </source>
</evidence>
<dbReference type="Pfam" id="PF13817">
    <property type="entry name" value="DDE_Tnp_IS66_C"/>
    <property type="match status" value="1"/>
</dbReference>
<dbReference type="InterPro" id="IPR024474">
    <property type="entry name" value="Znf_dom_IS66"/>
</dbReference>
<feature type="domain" description="Transposase IS66 zinc-finger binding" evidence="4">
    <location>
        <begin position="133"/>
        <end position="175"/>
    </location>
</feature>
<dbReference type="InterPro" id="IPR004291">
    <property type="entry name" value="Transposase_IS66_central"/>
</dbReference>
<dbReference type="InterPro" id="IPR052344">
    <property type="entry name" value="Transposase-related"/>
</dbReference>
<feature type="region of interest" description="Disordered" evidence="2">
    <location>
        <begin position="75"/>
        <end position="120"/>
    </location>
</feature>
<dbReference type="PANTHER" id="PTHR33678:SF1">
    <property type="entry name" value="BLL1576 PROTEIN"/>
    <property type="match status" value="1"/>
</dbReference>
<dbReference type="PANTHER" id="PTHR33678">
    <property type="entry name" value="BLL1576 PROTEIN"/>
    <property type="match status" value="1"/>
</dbReference>
<reference evidence="7 8" key="1">
    <citation type="submission" date="2018-01" db="EMBL/GenBank/DDBJ databases">
        <title>Whole genome analyses suggest that Burkholderia sensu lato contains two further novel genera in the rhizoxinica-symbiotica group Mycetohabitans gen. nov., and Trinickia gen. nov.: implications for the evolution of diazotrophy and nodulation in the Burkholderiaceae.</title>
        <authorList>
            <person name="Estrada-de los Santos P."/>
            <person name="Palmer M."/>
            <person name="Chavez-Ramirez B."/>
            <person name="Beukes C."/>
            <person name="Steenkamp E.T."/>
            <person name="Hirsch A.M."/>
            <person name="Manyaka P."/>
            <person name="Maluk M."/>
            <person name="Lafos M."/>
            <person name="Crook M."/>
            <person name="Gross E."/>
            <person name="Simon M.F."/>
            <person name="Bueno dos Reis Junior F."/>
            <person name="Poole P.S."/>
            <person name="Venter S.N."/>
            <person name="James E.K."/>
        </authorList>
    </citation>
    <scope>NUCLEOTIDE SEQUENCE [LARGE SCALE GENOMIC DNA]</scope>
    <source>
        <strain evidence="7 8">JPY 581</strain>
    </source>
</reference>
<dbReference type="Proteomes" id="UP000235777">
    <property type="component" value="Unassembled WGS sequence"/>
</dbReference>
<evidence type="ECO:0000313" key="7">
    <source>
        <dbReference type="EMBL" id="PMS29631.1"/>
    </source>
</evidence>
<dbReference type="InterPro" id="IPR024463">
    <property type="entry name" value="Transposase_TnpC_homeodom"/>
</dbReference>
<dbReference type="Pfam" id="PF03050">
    <property type="entry name" value="DDE_Tnp_IS66"/>
    <property type="match status" value="1"/>
</dbReference>
<evidence type="ECO:0000256" key="1">
    <source>
        <dbReference type="SAM" id="Coils"/>
    </source>
</evidence>
<gene>
    <name evidence="7" type="ORF">C0Z20_30805</name>
</gene>
<evidence type="ECO:0000313" key="8">
    <source>
        <dbReference type="Proteomes" id="UP000235777"/>
    </source>
</evidence>
<evidence type="ECO:0000259" key="4">
    <source>
        <dbReference type="Pfam" id="PF13005"/>
    </source>
</evidence>
<feature type="coiled-coil region" evidence="1">
    <location>
        <begin position="31"/>
        <end position="58"/>
    </location>
</feature>
<organism evidence="7 8">
    <name type="scientific">Trinickia symbiotica</name>
    <dbReference type="NCBI Taxonomy" id="863227"/>
    <lineage>
        <taxon>Bacteria</taxon>
        <taxon>Pseudomonadati</taxon>
        <taxon>Pseudomonadota</taxon>
        <taxon>Betaproteobacteria</taxon>
        <taxon>Burkholderiales</taxon>
        <taxon>Burkholderiaceae</taxon>
        <taxon>Trinickia</taxon>
    </lineage>
</organism>
<keyword evidence="8" id="KW-1185">Reference proteome</keyword>
<dbReference type="AlphaFoldDB" id="A0A2N7WJW3"/>
<dbReference type="EMBL" id="PNYC01000044">
    <property type="protein sequence ID" value="PMS29631.1"/>
    <property type="molecule type" value="Genomic_DNA"/>
</dbReference>
<dbReference type="NCBIfam" id="NF033517">
    <property type="entry name" value="transpos_IS66"/>
    <property type="match status" value="1"/>
</dbReference>
<dbReference type="InterPro" id="IPR039552">
    <property type="entry name" value="IS66_C"/>
</dbReference>
<dbReference type="RefSeq" id="WP_102607428.1">
    <property type="nucleotide sequence ID" value="NZ_PNYC01000044.1"/>
</dbReference>
<keyword evidence="1" id="KW-0175">Coiled coil</keyword>
<feature type="domain" description="Transposase IS66 C-terminal" evidence="6">
    <location>
        <begin position="492"/>
        <end position="529"/>
    </location>
</feature>
<feature type="compositionally biased region" description="Acidic residues" evidence="2">
    <location>
        <begin position="75"/>
        <end position="89"/>
    </location>
</feature>
<dbReference type="Pfam" id="PF13007">
    <property type="entry name" value="LZ_Tnp_IS66"/>
    <property type="match status" value="1"/>
</dbReference>
<feature type="domain" description="Transposase TnpC homeodomain" evidence="5">
    <location>
        <begin position="48"/>
        <end position="124"/>
    </location>
</feature>
<name>A0A2N7WJW3_9BURK</name>
<protein>
    <submittedName>
        <fullName evidence="7">IS66 family transposase</fullName>
    </submittedName>
</protein>
<evidence type="ECO:0000259" key="6">
    <source>
        <dbReference type="Pfam" id="PF13817"/>
    </source>
</evidence>
<accession>A0A2N7WJW3</accession>
<proteinExistence type="predicted"/>